<dbReference type="EMBL" id="CP039348">
    <property type="protein sequence ID" value="QCD89994.1"/>
    <property type="molecule type" value="Genomic_DNA"/>
</dbReference>
<proteinExistence type="predicted"/>
<feature type="region of interest" description="Disordered" evidence="1">
    <location>
        <begin position="65"/>
        <end position="89"/>
    </location>
</feature>
<protein>
    <submittedName>
        <fullName evidence="2">Uncharacterized protein</fullName>
    </submittedName>
</protein>
<reference evidence="2 3" key="1">
    <citation type="submission" date="2019-04" db="EMBL/GenBank/DDBJ databases">
        <title>An improved genome assembly and genetic linkage map for asparagus bean, Vigna unguiculata ssp. sesquipedialis.</title>
        <authorList>
            <person name="Xia Q."/>
            <person name="Zhang R."/>
            <person name="Dong Y."/>
        </authorList>
    </citation>
    <scope>NUCLEOTIDE SEQUENCE [LARGE SCALE GENOMIC DNA]</scope>
    <source>
        <tissue evidence="2">Leaf</tissue>
    </source>
</reference>
<accession>A0A4D6LPP1</accession>
<keyword evidence="3" id="KW-1185">Reference proteome</keyword>
<dbReference type="Proteomes" id="UP000501690">
    <property type="component" value="Linkage Group LG4"/>
</dbReference>
<dbReference type="AlphaFoldDB" id="A0A4D6LPP1"/>
<evidence type="ECO:0000313" key="3">
    <source>
        <dbReference type="Proteomes" id="UP000501690"/>
    </source>
</evidence>
<gene>
    <name evidence="2" type="ORF">DEO72_LG4g946</name>
</gene>
<name>A0A4D6LPP1_VIGUN</name>
<evidence type="ECO:0000313" key="2">
    <source>
        <dbReference type="EMBL" id="QCD89994.1"/>
    </source>
</evidence>
<evidence type="ECO:0000256" key="1">
    <source>
        <dbReference type="SAM" id="MobiDB-lite"/>
    </source>
</evidence>
<organism evidence="2 3">
    <name type="scientific">Vigna unguiculata</name>
    <name type="common">Cowpea</name>
    <dbReference type="NCBI Taxonomy" id="3917"/>
    <lineage>
        <taxon>Eukaryota</taxon>
        <taxon>Viridiplantae</taxon>
        <taxon>Streptophyta</taxon>
        <taxon>Embryophyta</taxon>
        <taxon>Tracheophyta</taxon>
        <taxon>Spermatophyta</taxon>
        <taxon>Magnoliopsida</taxon>
        <taxon>eudicotyledons</taxon>
        <taxon>Gunneridae</taxon>
        <taxon>Pentapetalae</taxon>
        <taxon>rosids</taxon>
        <taxon>fabids</taxon>
        <taxon>Fabales</taxon>
        <taxon>Fabaceae</taxon>
        <taxon>Papilionoideae</taxon>
        <taxon>50 kb inversion clade</taxon>
        <taxon>NPAAA clade</taxon>
        <taxon>indigoferoid/millettioid clade</taxon>
        <taxon>Phaseoleae</taxon>
        <taxon>Vigna</taxon>
    </lineage>
</organism>
<sequence>MGEVGPSEADDVVNCVNEADEHGAAEVVEKEGGGEGEQDVEAEVVEKEWGEGEQDVAPEVVEKEGVDEGDGVQENVAKRGVNTQFRPAK</sequence>